<keyword evidence="4" id="KW-1185">Reference proteome</keyword>
<dbReference type="EMBL" id="JAAVXB010000007">
    <property type="protein sequence ID" value="NKF23262.1"/>
    <property type="molecule type" value="Genomic_DNA"/>
</dbReference>
<gene>
    <name evidence="3" type="ORF">G7Y82_13150</name>
</gene>
<dbReference type="InterPro" id="IPR046216">
    <property type="entry name" value="DUF6249"/>
</dbReference>
<feature type="transmembrane region" description="Helical" evidence="1">
    <location>
        <begin position="29"/>
        <end position="47"/>
    </location>
</feature>
<name>A0A969WAA6_9GAMM</name>
<evidence type="ECO:0000313" key="4">
    <source>
        <dbReference type="Proteomes" id="UP000653472"/>
    </source>
</evidence>
<sequence length="137" mass="14895">MLNVLATATASLPIEPVDSLDVTGLTAVIMAFTLPAVLVIVITIYRLRQQRLLNEMVDKLIAAGQPVPPEILMMMTRTQRSSLSRALTMLGVGVAGGLALYFTDNDAWPWALVPLAVGVARLIAWRVEDRHSDSKGR</sequence>
<feature type="domain" description="DUF6249" evidence="2">
    <location>
        <begin position="26"/>
        <end position="128"/>
    </location>
</feature>
<accession>A0A969WAA6</accession>
<protein>
    <recommendedName>
        <fullName evidence="2">DUF6249 domain-containing protein</fullName>
    </recommendedName>
</protein>
<evidence type="ECO:0000313" key="3">
    <source>
        <dbReference type="EMBL" id="NKF23262.1"/>
    </source>
</evidence>
<keyword evidence="1" id="KW-1133">Transmembrane helix</keyword>
<feature type="transmembrane region" description="Helical" evidence="1">
    <location>
        <begin position="108"/>
        <end position="127"/>
    </location>
</feature>
<dbReference type="Pfam" id="PF19762">
    <property type="entry name" value="DUF6249"/>
    <property type="match status" value="1"/>
</dbReference>
<dbReference type="Proteomes" id="UP000653472">
    <property type="component" value="Unassembled WGS sequence"/>
</dbReference>
<feature type="transmembrane region" description="Helical" evidence="1">
    <location>
        <begin position="83"/>
        <end position="102"/>
    </location>
</feature>
<keyword evidence="1" id="KW-0472">Membrane</keyword>
<evidence type="ECO:0000256" key="1">
    <source>
        <dbReference type="SAM" id="Phobius"/>
    </source>
</evidence>
<proteinExistence type="predicted"/>
<organism evidence="3 4">
    <name type="scientific">Solimonas marina</name>
    <dbReference type="NCBI Taxonomy" id="2714601"/>
    <lineage>
        <taxon>Bacteria</taxon>
        <taxon>Pseudomonadati</taxon>
        <taxon>Pseudomonadota</taxon>
        <taxon>Gammaproteobacteria</taxon>
        <taxon>Nevskiales</taxon>
        <taxon>Nevskiaceae</taxon>
        <taxon>Solimonas</taxon>
    </lineage>
</organism>
<reference evidence="3" key="1">
    <citation type="submission" date="2020-03" db="EMBL/GenBank/DDBJ databases">
        <title>Solimonas marina sp. nov., isolated from deep seawater of the Pacific Ocean.</title>
        <authorList>
            <person name="Liu X."/>
            <person name="Lai Q."/>
            <person name="Sun F."/>
            <person name="Gai Y."/>
            <person name="Li G."/>
            <person name="Shao Z."/>
        </authorList>
    </citation>
    <scope>NUCLEOTIDE SEQUENCE</scope>
    <source>
        <strain evidence="3">C16B3</strain>
    </source>
</reference>
<dbReference type="AlphaFoldDB" id="A0A969WAA6"/>
<keyword evidence="1" id="KW-0812">Transmembrane</keyword>
<dbReference type="RefSeq" id="WP_168148589.1">
    <property type="nucleotide sequence ID" value="NZ_JAAVXB010000007.1"/>
</dbReference>
<comment type="caution">
    <text evidence="3">The sequence shown here is derived from an EMBL/GenBank/DDBJ whole genome shotgun (WGS) entry which is preliminary data.</text>
</comment>
<evidence type="ECO:0000259" key="2">
    <source>
        <dbReference type="Pfam" id="PF19762"/>
    </source>
</evidence>